<dbReference type="InterPro" id="IPR004552">
    <property type="entry name" value="AGP_acyltrans"/>
</dbReference>
<evidence type="ECO:0000256" key="7">
    <source>
        <dbReference type="ARBA" id="ARBA00022679"/>
    </source>
</evidence>
<sequence length="232" mass="26133">MKYIRAIIALLYMIISTLLVIAYAIYLHRYPEVKRVSKAIAVPKYWFWPLFFILGIKVKLVTKDKIPPPPVLFFATHRGNLDIPLLSYSLPGGVTYLSKEELFSVPVLNIILHTIASIPIKREDAKNALESLKETSKLLKNNVNVVIFPEGTRSVDGKIGTIKRGGIILAKSSNIPIVPVIIKDGFKIYPKKSIFPNSGEVEIIVEKPILPEKYTSKELANMIGQIYRSYII</sequence>
<dbReference type="InterPro" id="IPR002123">
    <property type="entry name" value="Plipid/glycerol_acylTrfase"/>
</dbReference>
<evidence type="ECO:0000256" key="9">
    <source>
        <dbReference type="RuleBase" id="RU361267"/>
    </source>
</evidence>
<dbReference type="PANTHER" id="PTHR10434">
    <property type="entry name" value="1-ACYL-SN-GLYCEROL-3-PHOSPHATE ACYLTRANSFERASE"/>
    <property type="match status" value="1"/>
</dbReference>
<dbReference type="SMART" id="SM00563">
    <property type="entry name" value="PlsC"/>
    <property type="match status" value="1"/>
</dbReference>
<comment type="pathway">
    <text evidence="2">Phospholipid metabolism; CDP-diacylglycerol biosynthesis; CDP-diacylglycerol from sn-glycerol 3-phosphate: step 2/3.</text>
</comment>
<accession>A0A7C5PBE9</accession>
<dbReference type="PANTHER" id="PTHR10434:SF66">
    <property type="entry name" value="PHOSPHOLIPID_GLYCEROL ACYLTRANSFERASE DOMAIN-CONTAINING PROTEIN"/>
    <property type="match status" value="1"/>
</dbReference>
<keyword evidence="9" id="KW-1208">Phospholipid metabolism</keyword>
<dbReference type="NCBIfam" id="TIGR00530">
    <property type="entry name" value="AGP_acyltrn"/>
    <property type="match status" value="1"/>
</dbReference>
<dbReference type="CDD" id="cd07989">
    <property type="entry name" value="LPLAT_AGPAT-like"/>
    <property type="match status" value="1"/>
</dbReference>
<reference evidence="12" key="1">
    <citation type="journal article" date="2020" name="mSystems">
        <title>Genome- and Community-Level Interaction Insights into Carbon Utilization and Element Cycling Functions of Hydrothermarchaeota in Hydrothermal Sediment.</title>
        <authorList>
            <person name="Zhou Z."/>
            <person name="Liu Y."/>
            <person name="Xu W."/>
            <person name="Pan J."/>
            <person name="Luo Z.H."/>
            <person name="Li M."/>
        </authorList>
    </citation>
    <scope>NUCLEOTIDE SEQUENCE [LARGE SCALE GENOMIC DNA]</scope>
    <source>
        <strain evidence="12">SpSt-1019</strain>
    </source>
</reference>
<keyword evidence="10" id="KW-0472">Membrane</keyword>
<evidence type="ECO:0000259" key="11">
    <source>
        <dbReference type="SMART" id="SM00563"/>
    </source>
</evidence>
<evidence type="ECO:0000256" key="6">
    <source>
        <dbReference type="ARBA" id="ARBA00016139"/>
    </source>
</evidence>
<evidence type="ECO:0000256" key="10">
    <source>
        <dbReference type="SAM" id="Phobius"/>
    </source>
</evidence>
<keyword evidence="8 9" id="KW-0012">Acyltransferase</keyword>
<keyword evidence="9" id="KW-0594">Phospholipid biosynthesis</keyword>
<name>A0A7C5PBE9_9BACT</name>
<proteinExistence type="inferred from homology"/>
<feature type="transmembrane region" description="Helical" evidence="10">
    <location>
        <begin position="7"/>
        <end position="26"/>
    </location>
</feature>
<comment type="domain">
    <text evidence="9">The HXXXXD motif is essential for acyltransferase activity and may constitute the binding site for the phosphate moiety of the glycerol-3-phosphate.</text>
</comment>
<organism evidence="12">
    <name type="scientific">Thermodesulfobium narugense</name>
    <dbReference type="NCBI Taxonomy" id="184064"/>
    <lineage>
        <taxon>Bacteria</taxon>
        <taxon>Pseudomonadati</taxon>
        <taxon>Thermodesulfobiota</taxon>
        <taxon>Thermodesulfobiia</taxon>
        <taxon>Thermodesulfobiales</taxon>
        <taxon>Thermodesulfobiaceae</taxon>
        <taxon>Thermodesulfobium</taxon>
    </lineage>
</organism>
<evidence type="ECO:0000256" key="2">
    <source>
        <dbReference type="ARBA" id="ARBA00004728"/>
    </source>
</evidence>
<comment type="caution">
    <text evidence="12">The sequence shown here is derived from an EMBL/GenBank/DDBJ whole genome shotgun (WGS) entry which is preliminary data.</text>
</comment>
<protein>
    <recommendedName>
        <fullName evidence="6 9">1-acyl-sn-glycerol-3-phosphate acyltransferase</fullName>
        <ecNumber evidence="5 9">2.3.1.51</ecNumber>
    </recommendedName>
</protein>
<comment type="similarity">
    <text evidence="4 9">Belongs to the 1-acyl-sn-glycerol-3-phosphate acyltransferase family.</text>
</comment>
<feature type="domain" description="Phospholipid/glycerol acyltransferase" evidence="11">
    <location>
        <begin position="71"/>
        <end position="185"/>
    </location>
</feature>
<evidence type="ECO:0000256" key="8">
    <source>
        <dbReference type="ARBA" id="ARBA00023315"/>
    </source>
</evidence>
<keyword evidence="10" id="KW-0812">Transmembrane</keyword>
<evidence type="ECO:0000256" key="1">
    <source>
        <dbReference type="ARBA" id="ARBA00001141"/>
    </source>
</evidence>
<comment type="catalytic activity">
    <reaction evidence="1 9">
        <text>a 1-acyl-sn-glycero-3-phosphate + an acyl-CoA = a 1,2-diacyl-sn-glycero-3-phosphate + CoA</text>
        <dbReference type="Rhea" id="RHEA:19709"/>
        <dbReference type="ChEBI" id="CHEBI:57287"/>
        <dbReference type="ChEBI" id="CHEBI:57970"/>
        <dbReference type="ChEBI" id="CHEBI:58342"/>
        <dbReference type="ChEBI" id="CHEBI:58608"/>
        <dbReference type="EC" id="2.3.1.51"/>
    </reaction>
</comment>
<dbReference type="Pfam" id="PF01553">
    <property type="entry name" value="Acyltransferase"/>
    <property type="match status" value="1"/>
</dbReference>
<comment type="pathway">
    <text evidence="3">Lipid metabolism.</text>
</comment>
<dbReference type="GO" id="GO:0003841">
    <property type="term" value="F:1-acylglycerol-3-phosphate O-acyltransferase activity"/>
    <property type="evidence" value="ECO:0007669"/>
    <property type="project" value="UniProtKB-UniRule"/>
</dbReference>
<keyword evidence="10" id="KW-1133">Transmembrane helix</keyword>
<keyword evidence="7 9" id="KW-0808">Transferase</keyword>
<keyword evidence="9" id="KW-0443">Lipid metabolism</keyword>
<dbReference type="SUPFAM" id="SSF69593">
    <property type="entry name" value="Glycerol-3-phosphate (1)-acyltransferase"/>
    <property type="match status" value="1"/>
</dbReference>
<keyword evidence="9" id="KW-0444">Lipid biosynthesis</keyword>
<dbReference type="GO" id="GO:0006654">
    <property type="term" value="P:phosphatidic acid biosynthetic process"/>
    <property type="evidence" value="ECO:0007669"/>
    <property type="project" value="TreeGrafter"/>
</dbReference>
<dbReference type="AlphaFoldDB" id="A0A7C5PBE9"/>
<gene>
    <name evidence="12" type="ORF">ENL70_04090</name>
</gene>
<dbReference type="EMBL" id="DRUY01000137">
    <property type="protein sequence ID" value="HHI65709.1"/>
    <property type="molecule type" value="Genomic_DNA"/>
</dbReference>
<evidence type="ECO:0000256" key="3">
    <source>
        <dbReference type="ARBA" id="ARBA00005189"/>
    </source>
</evidence>
<evidence type="ECO:0000256" key="4">
    <source>
        <dbReference type="ARBA" id="ARBA00008655"/>
    </source>
</evidence>
<dbReference type="GO" id="GO:0016020">
    <property type="term" value="C:membrane"/>
    <property type="evidence" value="ECO:0007669"/>
    <property type="project" value="InterPro"/>
</dbReference>
<evidence type="ECO:0000313" key="12">
    <source>
        <dbReference type="EMBL" id="HHI65709.1"/>
    </source>
</evidence>
<dbReference type="EC" id="2.3.1.51" evidence="5 9"/>
<evidence type="ECO:0000256" key="5">
    <source>
        <dbReference type="ARBA" id="ARBA00013211"/>
    </source>
</evidence>